<evidence type="ECO:0000313" key="1">
    <source>
        <dbReference type="EMBL" id="KGG82221.1"/>
    </source>
</evidence>
<comment type="caution">
    <text evidence="1">The sequence shown here is derived from an EMBL/GenBank/DDBJ whole genome shotgun (WGS) entry which is preliminary data.</text>
</comment>
<accession>A0A0E3B687</accession>
<sequence>MPVNLISLLGLDSLLERWRANLNEAAIAAEDRVDLAQLEWQQHKRSMQTLAVLAIVLGALTVVVLIVLSMAVLVQFWDSEHRQLVAWLLVGGWVLVWGLGLWRLLAAVNQLSSPFRLTRRELKSDWQALKERI</sequence>
<dbReference type="InterPro" id="IPR009937">
    <property type="entry name" value="Phage_holin_3_6"/>
</dbReference>
<evidence type="ECO:0000313" key="2">
    <source>
        <dbReference type="Proteomes" id="UP000029567"/>
    </source>
</evidence>
<dbReference type="OrthoDB" id="8906425at2"/>
<proteinExistence type="predicted"/>
<dbReference type="EMBL" id="AWTN01000159">
    <property type="protein sequence ID" value="KGG82221.1"/>
    <property type="molecule type" value="Genomic_DNA"/>
</dbReference>
<organism evidence="1 2">
    <name type="scientific">Comamonas thiooxydans</name>
    <dbReference type="NCBI Taxonomy" id="363952"/>
    <lineage>
        <taxon>Bacteria</taxon>
        <taxon>Pseudomonadati</taxon>
        <taxon>Pseudomonadota</taxon>
        <taxon>Betaproteobacteria</taxon>
        <taxon>Burkholderiales</taxon>
        <taxon>Comamonadaceae</taxon>
        <taxon>Comamonas</taxon>
    </lineage>
</organism>
<dbReference type="RefSeq" id="WP_080746035.1">
    <property type="nucleotide sequence ID" value="NZ_AWOS01000036.1"/>
</dbReference>
<dbReference type="AlphaFoldDB" id="A0A0E3B687"/>
<reference evidence="1 2" key="1">
    <citation type="submission" date="2013-09" db="EMBL/GenBank/DDBJ databases">
        <title>High correlation between genotypes and phenotypes of environmental bacteria Comamonas testosteroni strains.</title>
        <authorList>
            <person name="Liu L."/>
            <person name="Zhu W."/>
            <person name="Xia X."/>
            <person name="Xu B."/>
            <person name="Luo M."/>
            <person name="Wang G."/>
        </authorList>
    </citation>
    <scope>NUCLEOTIDE SEQUENCE [LARGE SCALE GENOMIC DNA]</scope>
    <source>
        <strain evidence="1 2">JL14</strain>
    </source>
</reference>
<gene>
    <name evidence="1" type="ORF">P245_27250</name>
</gene>
<dbReference type="Proteomes" id="UP000029567">
    <property type="component" value="Unassembled WGS sequence"/>
</dbReference>
<protein>
    <submittedName>
        <fullName evidence="1">Membrane protein</fullName>
    </submittedName>
</protein>
<name>A0A0E3B687_9BURK</name>
<dbReference type="Pfam" id="PF07332">
    <property type="entry name" value="Phage_holin_3_6"/>
    <property type="match status" value="1"/>
</dbReference>